<keyword evidence="2" id="KW-0732">Signal</keyword>
<dbReference type="InterPro" id="IPR021851">
    <property type="entry name" value="DUF3455"/>
</dbReference>
<sequence length="282" mass="29653">MHASIILSALALFPLAMTAPSQRLPREDATDATPFDAEQQFDAAARPVDVGSLFDAPDSPDAPQFEPRQEDCEKKPKQPTTTPKAPSAPKEPVAPKAPADPKSAAGTCDLSKLEQPVSALQQPTPDMKLVLVAIGHGTQNYTCATATAVPAAIGAVAQLFNTTCNTSSNTKREATDALGSIRESASESAAIGAHFFLDSKTPDFDIKGLGNTETAKLQDTPAPNPAKDVKWLRLGAKAGSTSAVKAIYRLNTQGGLAPATCEGKTPGEVLAIKYTAQYWFYT</sequence>
<feature type="region of interest" description="Disordered" evidence="1">
    <location>
        <begin position="21"/>
        <end position="107"/>
    </location>
</feature>
<evidence type="ECO:0000313" key="3">
    <source>
        <dbReference type="EMBL" id="CAE7024007.1"/>
    </source>
</evidence>
<dbReference type="Pfam" id="PF11937">
    <property type="entry name" value="DUF3455"/>
    <property type="match status" value="1"/>
</dbReference>
<name>A0A6S6VMA9_9PLEO</name>
<feature type="chain" id="PRO_5043758720" evidence="2">
    <location>
        <begin position="19"/>
        <end position="282"/>
    </location>
</feature>
<organism evidence="3 4">
    <name type="scientific">Pyrenophora teres f. teres</name>
    <dbReference type="NCBI Taxonomy" id="97479"/>
    <lineage>
        <taxon>Eukaryota</taxon>
        <taxon>Fungi</taxon>
        <taxon>Dikarya</taxon>
        <taxon>Ascomycota</taxon>
        <taxon>Pezizomycotina</taxon>
        <taxon>Dothideomycetes</taxon>
        <taxon>Pleosporomycetidae</taxon>
        <taxon>Pleosporales</taxon>
        <taxon>Pleosporineae</taxon>
        <taxon>Pleosporaceae</taxon>
        <taxon>Pyrenophora</taxon>
    </lineage>
</organism>
<evidence type="ECO:0000256" key="1">
    <source>
        <dbReference type="SAM" id="MobiDB-lite"/>
    </source>
</evidence>
<reference evidence="3" key="1">
    <citation type="submission" date="2021-02" db="EMBL/GenBank/DDBJ databases">
        <authorList>
            <person name="Syme A R."/>
            <person name="Syme A R."/>
            <person name="Moolhuijzen P."/>
        </authorList>
    </citation>
    <scope>NUCLEOTIDE SEQUENCE</scope>
    <source>
        <strain evidence="3">W1-1</strain>
    </source>
</reference>
<dbReference type="EMBL" id="HG992979">
    <property type="protein sequence ID" value="CAE7024007.1"/>
    <property type="molecule type" value="Genomic_DNA"/>
</dbReference>
<dbReference type="Proteomes" id="UP000472372">
    <property type="component" value="Chromosome 3"/>
</dbReference>
<gene>
    <name evidence="3" type="ORF">PTTW11_03690</name>
</gene>
<dbReference type="PANTHER" id="PTHR35567">
    <property type="entry name" value="MALATE DEHYDROGENASE (AFU_ORTHOLOGUE AFUA_2G13800)"/>
    <property type="match status" value="1"/>
</dbReference>
<protein>
    <submittedName>
        <fullName evidence="3">DUF3455 domain containing protein</fullName>
    </submittedName>
</protein>
<accession>A0A6S6VMA9</accession>
<dbReference type="PANTHER" id="PTHR35567:SF11">
    <property type="entry name" value="MALATE DEHYDROGENASE (AFU_ORTHOLOGUE AFUA_2G13800)"/>
    <property type="match status" value="1"/>
</dbReference>
<evidence type="ECO:0000256" key="2">
    <source>
        <dbReference type="SAM" id="SignalP"/>
    </source>
</evidence>
<feature type="compositionally biased region" description="Basic and acidic residues" evidence="1">
    <location>
        <begin position="67"/>
        <end position="76"/>
    </location>
</feature>
<proteinExistence type="predicted"/>
<feature type="signal peptide" evidence="2">
    <location>
        <begin position="1"/>
        <end position="18"/>
    </location>
</feature>
<dbReference type="AlphaFoldDB" id="A0A6S6VMA9"/>
<feature type="compositionally biased region" description="Low complexity" evidence="1">
    <location>
        <begin position="78"/>
        <end position="105"/>
    </location>
</feature>
<evidence type="ECO:0000313" key="4">
    <source>
        <dbReference type="Proteomes" id="UP000472372"/>
    </source>
</evidence>